<proteinExistence type="predicted"/>
<evidence type="ECO:0000313" key="1">
    <source>
        <dbReference type="EMBL" id="MFG6272765.1"/>
    </source>
</evidence>
<dbReference type="InterPro" id="IPR013078">
    <property type="entry name" value="His_Pase_superF_clade-1"/>
</dbReference>
<name>A0ABW7DN28_9FIRM</name>
<dbReference type="Pfam" id="PF00300">
    <property type="entry name" value="His_Phos_1"/>
    <property type="match status" value="1"/>
</dbReference>
<dbReference type="InterPro" id="IPR029033">
    <property type="entry name" value="His_PPase_superfam"/>
</dbReference>
<dbReference type="RefSeq" id="WP_113855344.1">
    <property type="nucleotide sequence ID" value="NZ_CP011940.1"/>
</dbReference>
<protein>
    <submittedName>
        <fullName evidence="1">SixA phosphatase family protein</fullName>
    </submittedName>
</protein>
<organism evidence="1 2">
    <name type="scientific">Megasphaera hexanoica</name>
    <dbReference type="NCBI Taxonomy" id="1675036"/>
    <lineage>
        <taxon>Bacteria</taxon>
        <taxon>Bacillati</taxon>
        <taxon>Bacillota</taxon>
        <taxon>Negativicutes</taxon>
        <taxon>Veillonellales</taxon>
        <taxon>Veillonellaceae</taxon>
        <taxon>Megasphaera</taxon>
    </lineage>
</organism>
<sequence>MYICLMRHGKAEPYRDGQDDSGRVLTSRGIQDVRDMAALARKWWPGGTTRIWTSPLIRACQTADIMSQSLQPAAIRTDCYIGDGDLSGLYEELKALPEMDTLLIVGHQPYLDRWTEAWTGSSAGFKTASMALVSYDPYDGNFGKGKLLLYLHPAGARLFLGQAAQ</sequence>
<comment type="caution">
    <text evidence="1">The sequence shown here is derived from an EMBL/GenBank/DDBJ whole genome shotgun (WGS) entry which is preliminary data.</text>
</comment>
<dbReference type="EMBL" id="JBIEKR010000004">
    <property type="protein sequence ID" value="MFG6272765.1"/>
    <property type="molecule type" value="Genomic_DNA"/>
</dbReference>
<dbReference type="Proteomes" id="UP001605989">
    <property type="component" value="Unassembled WGS sequence"/>
</dbReference>
<accession>A0ABW7DN28</accession>
<dbReference type="CDD" id="cd07067">
    <property type="entry name" value="HP_PGM_like"/>
    <property type="match status" value="1"/>
</dbReference>
<keyword evidence="2" id="KW-1185">Reference proteome</keyword>
<dbReference type="SUPFAM" id="SSF53254">
    <property type="entry name" value="Phosphoglycerate mutase-like"/>
    <property type="match status" value="1"/>
</dbReference>
<evidence type="ECO:0000313" key="2">
    <source>
        <dbReference type="Proteomes" id="UP001605989"/>
    </source>
</evidence>
<reference evidence="1 2" key="1">
    <citation type="submission" date="2024-10" db="EMBL/GenBank/DDBJ databases">
        <authorList>
            <person name="Sang B.-I."/>
            <person name="Prabhaharan D."/>
        </authorList>
    </citation>
    <scope>NUCLEOTIDE SEQUENCE [LARGE SCALE GENOMIC DNA]</scope>
    <source>
        <strain evidence="1 2">MH</strain>
    </source>
</reference>
<gene>
    <name evidence="1" type="ORF">ACGTZG_06130</name>
</gene>
<dbReference type="Gene3D" id="3.40.50.1240">
    <property type="entry name" value="Phosphoglycerate mutase-like"/>
    <property type="match status" value="1"/>
</dbReference>
<dbReference type="SMART" id="SM00855">
    <property type="entry name" value="PGAM"/>
    <property type="match status" value="1"/>
</dbReference>